<protein>
    <submittedName>
        <fullName evidence="11">Glutamate--putrescine ligase</fullName>
    </submittedName>
</protein>
<reference evidence="11 12" key="1">
    <citation type="submission" date="2019-03" db="EMBL/GenBank/DDBJ databases">
        <title>Genomic Encyclopedia of Type Strains, Phase IV (KMG-IV): sequencing the most valuable type-strain genomes for metagenomic binning, comparative biology and taxonomic classification.</title>
        <authorList>
            <person name="Goeker M."/>
        </authorList>
    </citation>
    <scope>NUCLEOTIDE SEQUENCE [LARGE SCALE GENOMIC DNA]</scope>
    <source>
        <strain evidence="11 12">DSM 19345</strain>
    </source>
</reference>
<dbReference type="SMART" id="SM01230">
    <property type="entry name" value="Gln-synt_C"/>
    <property type="match status" value="1"/>
</dbReference>
<dbReference type="InterPro" id="IPR014746">
    <property type="entry name" value="Gln_synth/guanido_kin_cat_dom"/>
</dbReference>
<dbReference type="SUPFAM" id="SSF54368">
    <property type="entry name" value="Glutamine synthetase, N-terminal domain"/>
    <property type="match status" value="1"/>
</dbReference>
<evidence type="ECO:0000256" key="2">
    <source>
        <dbReference type="ARBA" id="ARBA00003117"/>
    </source>
</evidence>
<dbReference type="Pfam" id="PF00120">
    <property type="entry name" value="Gln-synt_C"/>
    <property type="match status" value="1"/>
</dbReference>
<keyword evidence="3 11" id="KW-0436">Ligase</keyword>
<organism evidence="11 12">
    <name type="scientific">Tepidamorphus gemmatus</name>
    <dbReference type="NCBI Taxonomy" id="747076"/>
    <lineage>
        <taxon>Bacteria</taxon>
        <taxon>Pseudomonadati</taxon>
        <taxon>Pseudomonadota</taxon>
        <taxon>Alphaproteobacteria</taxon>
        <taxon>Hyphomicrobiales</taxon>
        <taxon>Tepidamorphaceae</taxon>
        <taxon>Tepidamorphus</taxon>
    </lineage>
</organism>
<dbReference type="EMBL" id="SMAK01000010">
    <property type="protein sequence ID" value="TCT07260.1"/>
    <property type="molecule type" value="Genomic_DNA"/>
</dbReference>
<dbReference type="InterPro" id="IPR008146">
    <property type="entry name" value="Gln_synth_cat_dom"/>
</dbReference>
<feature type="domain" description="GS beta-grasp" evidence="9">
    <location>
        <begin position="16"/>
        <end position="111"/>
    </location>
</feature>
<evidence type="ECO:0000256" key="1">
    <source>
        <dbReference type="ARBA" id="ARBA00001946"/>
    </source>
</evidence>
<comment type="caution">
    <text evidence="11">The sequence shown here is derived from an EMBL/GenBank/DDBJ whole genome shotgun (WGS) entry which is preliminary data.</text>
</comment>
<sequence length="453" mass="49242">MTDPADEARRFLAEHPDIRQIEAFFTDVSGIARGKVLRREELEAAFSEGRPLPGSIFGLDITGRDVEEAGLLWADGDADRVLRPVPGTLTRAPWRETPSALMLMTAVERDGRPMHADPRQALARVVGRFAEMKLTPVAAIELEFYLVDRAAAQAGRLVPPAGQTGWLQRHLQACHIDDLADFAPLFDDIYAAAETMGLPARTLIAEYAPGQFEVVLRHRADAMRAADDAILLKRLVKGMAERHGLAATFMAKPHAEHSGSGLHVHVSLADAGGANIFAGEHEIAPGPLLHALGGLMATMRESMGILAPNANSWRRFRPGSYAPVGPGWGIDNRTAPLRVTRGRTETRHFEHRVAGADANPYLALAVVLAGMHWGMVNEIDPGLPVTGNGYETIRPDFPAGWTAAIEEAARSAFLADYLGADFLNVFVAVKRAEADRFNALVPDIDLAWYLRTA</sequence>
<name>A0A4R3M2B5_9HYPH</name>
<dbReference type="RefSeq" id="WP_132807468.1">
    <property type="nucleotide sequence ID" value="NZ_SMAK01000010.1"/>
</dbReference>
<evidence type="ECO:0000259" key="9">
    <source>
        <dbReference type="PROSITE" id="PS51986"/>
    </source>
</evidence>
<evidence type="ECO:0000256" key="7">
    <source>
        <dbReference type="PROSITE-ProRule" id="PRU01330"/>
    </source>
</evidence>
<proteinExistence type="inferred from homology"/>
<evidence type="ECO:0000259" key="10">
    <source>
        <dbReference type="PROSITE" id="PS51987"/>
    </source>
</evidence>
<comment type="similarity">
    <text evidence="7 8">Belongs to the glutamine synthetase family.</text>
</comment>
<dbReference type="InterPro" id="IPR008147">
    <property type="entry name" value="Gln_synt_N"/>
</dbReference>
<dbReference type="Gene3D" id="3.10.20.70">
    <property type="entry name" value="Glutamine synthetase, N-terminal domain"/>
    <property type="match status" value="1"/>
</dbReference>
<gene>
    <name evidence="11" type="ORF">EDC22_110107</name>
</gene>
<evidence type="ECO:0000256" key="4">
    <source>
        <dbReference type="ARBA" id="ARBA00022741"/>
    </source>
</evidence>
<evidence type="ECO:0000313" key="12">
    <source>
        <dbReference type="Proteomes" id="UP000295678"/>
    </source>
</evidence>
<evidence type="ECO:0000256" key="5">
    <source>
        <dbReference type="ARBA" id="ARBA00022840"/>
    </source>
</evidence>
<dbReference type="InterPro" id="IPR036651">
    <property type="entry name" value="Gln_synt_N_sf"/>
</dbReference>
<keyword evidence="4" id="KW-0547">Nucleotide-binding</keyword>
<evidence type="ECO:0000313" key="11">
    <source>
        <dbReference type="EMBL" id="TCT07260.1"/>
    </source>
</evidence>
<keyword evidence="5" id="KW-0067">ATP-binding</keyword>
<dbReference type="GO" id="GO:0006542">
    <property type="term" value="P:glutamine biosynthetic process"/>
    <property type="evidence" value="ECO:0007669"/>
    <property type="project" value="InterPro"/>
</dbReference>
<dbReference type="OrthoDB" id="9807095at2"/>
<dbReference type="PANTHER" id="PTHR43785:SF12">
    <property type="entry name" value="TYPE-1 GLUTAMINE SYNTHETASE 2"/>
    <property type="match status" value="1"/>
</dbReference>
<comment type="cofactor">
    <cofactor evidence="1">
        <name>Mg(2+)</name>
        <dbReference type="ChEBI" id="CHEBI:18420"/>
    </cofactor>
</comment>
<comment type="function">
    <text evidence="2">Catalyzes the ATP-dependent biosynthesis of glutamine from glutamate and ammonia.</text>
</comment>
<dbReference type="Proteomes" id="UP000295678">
    <property type="component" value="Unassembled WGS sequence"/>
</dbReference>
<evidence type="ECO:0000256" key="8">
    <source>
        <dbReference type="RuleBase" id="RU000384"/>
    </source>
</evidence>
<dbReference type="GO" id="GO:0006598">
    <property type="term" value="P:polyamine catabolic process"/>
    <property type="evidence" value="ECO:0007669"/>
    <property type="project" value="TreeGrafter"/>
</dbReference>
<dbReference type="GO" id="GO:0005524">
    <property type="term" value="F:ATP binding"/>
    <property type="evidence" value="ECO:0007669"/>
    <property type="project" value="UniProtKB-KW"/>
</dbReference>
<dbReference type="AlphaFoldDB" id="A0A4R3M2B5"/>
<feature type="domain" description="GS catalytic" evidence="10">
    <location>
        <begin position="118"/>
        <end position="453"/>
    </location>
</feature>
<dbReference type="Gene3D" id="3.30.590.10">
    <property type="entry name" value="Glutamine synthetase/guanido kinase, catalytic domain"/>
    <property type="match status" value="1"/>
</dbReference>
<evidence type="ECO:0000256" key="6">
    <source>
        <dbReference type="ARBA" id="ARBA00023231"/>
    </source>
</evidence>
<keyword evidence="6" id="KW-0535">Nitrogen fixation</keyword>
<dbReference type="PROSITE" id="PS51986">
    <property type="entry name" value="GS_BETA_GRASP"/>
    <property type="match status" value="1"/>
</dbReference>
<keyword evidence="12" id="KW-1185">Reference proteome</keyword>
<dbReference type="PANTHER" id="PTHR43785">
    <property type="entry name" value="GAMMA-GLUTAMYLPUTRESCINE SYNTHETASE"/>
    <property type="match status" value="1"/>
</dbReference>
<accession>A0A4R3M2B5</accession>
<dbReference type="SUPFAM" id="SSF55931">
    <property type="entry name" value="Glutamine synthetase/guanido kinase"/>
    <property type="match status" value="1"/>
</dbReference>
<dbReference type="GO" id="GO:0004356">
    <property type="term" value="F:glutamine synthetase activity"/>
    <property type="evidence" value="ECO:0007669"/>
    <property type="project" value="InterPro"/>
</dbReference>
<evidence type="ECO:0000256" key="3">
    <source>
        <dbReference type="ARBA" id="ARBA00022598"/>
    </source>
</evidence>
<dbReference type="PROSITE" id="PS51987">
    <property type="entry name" value="GS_CATALYTIC"/>
    <property type="match status" value="1"/>
</dbReference>